<feature type="region of interest" description="Disordered" evidence="5">
    <location>
        <begin position="317"/>
        <end position="340"/>
    </location>
</feature>
<dbReference type="GO" id="GO:0016491">
    <property type="term" value="F:oxidoreductase activity"/>
    <property type="evidence" value="ECO:0007669"/>
    <property type="project" value="InterPro"/>
</dbReference>
<dbReference type="OMA" id="REYIFRE"/>
<name>A0A0D3K2E1_EMIH1</name>
<dbReference type="PaxDb" id="2903-EOD29926"/>
<evidence type="ECO:0000256" key="6">
    <source>
        <dbReference type="SAM" id="Phobius"/>
    </source>
</evidence>
<evidence type="ECO:0000256" key="1">
    <source>
        <dbReference type="ARBA" id="ARBA00004370"/>
    </source>
</evidence>
<keyword evidence="3 6" id="KW-1133">Transmembrane helix</keyword>
<keyword evidence="9" id="KW-1185">Reference proteome</keyword>
<evidence type="ECO:0000313" key="9">
    <source>
        <dbReference type="Proteomes" id="UP000013827"/>
    </source>
</evidence>
<dbReference type="HOGENOM" id="CLU_817455_0_0_1"/>
<dbReference type="AlphaFoldDB" id="A0A0D3K2E1"/>
<dbReference type="Pfam" id="PF04116">
    <property type="entry name" value="FA_hydroxylase"/>
    <property type="match status" value="1"/>
</dbReference>
<evidence type="ECO:0000256" key="4">
    <source>
        <dbReference type="ARBA" id="ARBA00023136"/>
    </source>
</evidence>
<evidence type="ECO:0000313" key="8">
    <source>
        <dbReference type="EnsemblProtists" id="EOD29926"/>
    </source>
</evidence>
<dbReference type="STRING" id="2903.R1F3V6"/>
<accession>A0A0D3K2E1</accession>
<dbReference type="GO" id="GO:0008610">
    <property type="term" value="P:lipid biosynthetic process"/>
    <property type="evidence" value="ECO:0007669"/>
    <property type="project" value="InterPro"/>
</dbReference>
<evidence type="ECO:0000259" key="7">
    <source>
        <dbReference type="Pfam" id="PF04116"/>
    </source>
</evidence>
<sequence>MSAGSVAEHSGVAQRCPGTERWGDWPSPVGLTLGILAALAGQVAVIVYHYARMRWSRVRRVQSEARPYAFGEGVASHLANPGGILLMVFYLCAYWLLDLMPCSYYSFAGGVRWWMVFAQICCQDGLMFLLHYFEHKGPLGPAFYQKSHKPHHRFVNPRLFDAFDGSVPDTFCMILVPLATTAQLLHANVWEYMLFGSLWSAWLCLIHSEVHHPWDPLFRLLGLGTAADHHVHHRTFIYNYGHTMMWWDRLLGTYRPPDAVGVFNKSGEGELLGGTGLRPARKAPPSLPPFPLGKPDRLAEAAVYAGTRGEAGKAVVEHAGAGAAPRRRERVEPGARAHED</sequence>
<dbReference type="RefSeq" id="XP_005782355.1">
    <property type="nucleotide sequence ID" value="XM_005782298.1"/>
</dbReference>
<dbReference type="GeneID" id="17275199"/>
<dbReference type="InterPro" id="IPR006694">
    <property type="entry name" value="Fatty_acid_hydroxylase"/>
</dbReference>
<dbReference type="EnsemblProtists" id="EOD29926">
    <property type="protein sequence ID" value="EOD29926"/>
    <property type="gene ID" value="EMIHUDRAFT_442614"/>
</dbReference>
<comment type="subcellular location">
    <subcellularLocation>
        <location evidence="1">Membrane</location>
    </subcellularLocation>
</comment>
<dbReference type="PANTHER" id="PTHR11863">
    <property type="entry name" value="STEROL DESATURASE"/>
    <property type="match status" value="1"/>
</dbReference>
<dbReference type="Proteomes" id="UP000013827">
    <property type="component" value="Unassembled WGS sequence"/>
</dbReference>
<evidence type="ECO:0000256" key="5">
    <source>
        <dbReference type="SAM" id="MobiDB-lite"/>
    </source>
</evidence>
<dbReference type="InterPro" id="IPR050307">
    <property type="entry name" value="Sterol_Desaturase_Related"/>
</dbReference>
<feature type="compositionally biased region" description="Basic and acidic residues" evidence="5">
    <location>
        <begin position="329"/>
        <end position="340"/>
    </location>
</feature>
<evidence type="ECO:0000256" key="3">
    <source>
        <dbReference type="ARBA" id="ARBA00022989"/>
    </source>
</evidence>
<proteinExistence type="predicted"/>
<evidence type="ECO:0000256" key="2">
    <source>
        <dbReference type="ARBA" id="ARBA00022692"/>
    </source>
</evidence>
<reference evidence="9" key="1">
    <citation type="journal article" date="2013" name="Nature">
        <title>Pan genome of the phytoplankton Emiliania underpins its global distribution.</title>
        <authorList>
            <person name="Read B.A."/>
            <person name="Kegel J."/>
            <person name="Klute M.J."/>
            <person name="Kuo A."/>
            <person name="Lefebvre S.C."/>
            <person name="Maumus F."/>
            <person name="Mayer C."/>
            <person name="Miller J."/>
            <person name="Monier A."/>
            <person name="Salamov A."/>
            <person name="Young J."/>
            <person name="Aguilar M."/>
            <person name="Claverie J.M."/>
            <person name="Frickenhaus S."/>
            <person name="Gonzalez K."/>
            <person name="Herman E.K."/>
            <person name="Lin Y.C."/>
            <person name="Napier J."/>
            <person name="Ogata H."/>
            <person name="Sarno A.F."/>
            <person name="Shmutz J."/>
            <person name="Schroeder D."/>
            <person name="de Vargas C."/>
            <person name="Verret F."/>
            <person name="von Dassow P."/>
            <person name="Valentin K."/>
            <person name="Van de Peer Y."/>
            <person name="Wheeler G."/>
            <person name="Dacks J.B."/>
            <person name="Delwiche C.F."/>
            <person name="Dyhrman S.T."/>
            <person name="Glockner G."/>
            <person name="John U."/>
            <person name="Richards T."/>
            <person name="Worden A.Z."/>
            <person name="Zhang X."/>
            <person name="Grigoriev I.V."/>
            <person name="Allen A.E."/>
            <person name="Bidle K."/>
            <person name="Borodovsky M."/>
            <person name="Bowler C."/>
            <person name="Brownlee C."/>
            <person name="Cock J.M."/>
            <person name="Elias M."/>
            <person name="Gladyshev V.N."/>
            <person name="Groth M."/>
            <person name="Guda C."/>
            <person name="Hadaegh A."/>
            <person name="Iglesias-Rodriguez M.D."/>
            <person name="Jenkins J."/>
            <person name="Jones B.M."/>
            <person name="Lawson T."/>
            <person name="Leese F."/>
            <person name="Lindquist E."/>
            <person name="Lobanov A."/>
            <person name="Lomsadze A."/>
            <person name="Malik S.B."/>
            <person name="Marsh M.E."/>
            <person name="Mackinder L."/>
            <person name="Mock T."/>
            <person name="Mueller-Roeber B."/>
            <person name="Pagarete A."/>
            <person name="Parker M."/>
            <person name="Probert I."/>
            <person name="Quesneville H."/>
            <person name="Raines C."/>
            <person name="Rensing S.A."/>
            <person name="Riano-Pachon D.M."/>
            <person name="Richier S."/>
            <person name="Rokitta S."/>
            <person name="Shiraiwa Y."/>
            <person name="Soanes D.M."/>
            <person name="van der Giezen M."/>
            <person name="Wahlund T.M."/>
            <person name="Williams B."/>
            <person name="Wilson W."/>
            <person name="Wolfe G."/>
            <person name="Wurch L.L."/>
        </authorList>
    </citation>
    <scope>NUCLEOTIDE SEQUENCE</scope>
</reference>
<dbReference type="KEGG" id="ehx:EMIHUDRAFT_442614"/>
<feature type="transmembrane region" description="Helical" evidence="6">
    <location>
        <begin position="84"/>
        <end position="107"/>
    </location>
</feature>
<protein>
    <recommendedName>
        <fullName evidence="7">Fatty acid hydroxylase domain-containing protein</fullName>
    </recommendedName>
</protein>
<feature type="domain" description="Fatty acid hydroxylase" evidence="7">
    <location>
        <begin position="120"/>
        <end position="253"/>
    </location>
</feature>
<reference evidence="8" key="2">
    <citation type="submission" date="2024-10" db="UniProtKB">
        <authorList>
            <consortium name="EnsemblProtists"/>
        </authorList>
    </citation>
    <scope>IDENTIFICATION</scope>
</reference>
<feature type="transmembrane region" description="Helical" evidence="6">
    <location>
        <begin position="29"/>
        <end position="51"/>
    </location>
</feature>
<dbReference type="GO" id="GO:0016020">
    <property type="term" value="C:membrane"/>
    <property type="evidence" value="ECO:0007669"/>
    <property type="project" value="UniProtKB-SubCell"/>
</dbReference>
<organism evidence="8 9">
    <name type="scientific">Emiliania huxleyi (strain CCMP1516)</name>
    <dbReference type="NCBI Taxonomy" id="280463"/>
    <lineage>
        <taxon>Eukaryota</taxon>
        <taxon>Haptista</taxon>
        <taxon>Haptophyta</taxon>
        <taxon>Prymnesiophyceae</taxon>
        <taxon>Isochrysidales</taxon>
        <taxon>Noelaerhabdaceae</taxon>
        <taxon>Emiliania</taxon>
    </lineage>
</organism>
<keyword evidence="4 6" id="KW-0472">Membrane</keyword>
<dbReference type="GO" id="GO:0005506">
    <property type="term" value="F:iron ion binding"/>
    <property type="evidence" value="ECO:0007669"/>
    <property type="project" value="InterPro"/>
</dbReference>
<dbReference type="eggNOG" id="ENOG502QSQM">
    <property type="taxonomic scope" value="Eukaryota"/>
</dbReference>
<keyword evidence="2 6" id="KW-0812">Transmembrane</keyword>